<evidence type="ECO:0000259" key="11">
    <source>
        <dbReference type="Pfam" id="PF00905"/>
    </source>
</evidence>
<evidence type="ECO:0000313" key="13">
    <source>
        <dbReference type="EMBL" id="GAA4409074.1"/>
    </source>
</evidence>
<feature type="transmembrane region" description="Helical" evidence="10">
    <location>
        <begin position="47"/>
        <end position="66"/>
    </location>
</feature>
<dbReference type="Gene3D" id="3.40.710.10">
    <property type="entry name" value="DD-peptidase/beta-lactamase superfamily"/>
    <property type="match status" value="1"/>
</dbReference>
<dbReference type="EMBL" id="BAABGM010000016">
    <property type="protein sequence ID" value="GAA4409074.1"/>
    <property type="molecule type" value="Genomic_DNA"/>
</dbReference>
<keyword evidence="5" id="KW-0378">Hydrolase</keyword>
<dbReference type="Pfam" id="PF00905">
    <property type="entry name" value="Transpeptidase"/>
    <property type="match status" value="1"/>
</dbReference>
<dbReference type="InterPro" id="IPR023346">
    <property type="entry name" value="Lysozyme-like_dom_sf"/>
</dbReference>
<comment type="catalytic activity">
    <reaction evidence="8">
        <text>[GlcNAc-(1-&gt;4)-Mur2Ac(oyl-L-Ala-gamma-D-Glu-L-Lys-D-Ala-D-Ala)](n)-di-trans,octa-cis-undecaprenyl diphosphate + beta-D-GlcNAc-(1-&gt;4)-Mur2Ac(oyl-L-Ala-gamma-D-Glu-L-Lys-D-Ala-D-Ala)-di-trans,octa-cis-undecaprenyl diphosphate = [GlcNAc-(1-&gt;4)-Mur2Ac(oyl-L-Ala-gamma-D-Glu-L-Lys-D-Ala-D-Ala)](n+1)-di-trans,octa-cis-undecaprenyl diphosphate + di-trans,octa-cis-undecaprenyl diphosphate + H(+)</text>
        <dbReference type="Rhea" id="RHEA:23708"/>
        <dbReference type="Rhea" id="RHEA-COMP:9602"/>
        <dbReference type="Rhea" id="RHEA-COMP:9603"/>
        <dbReference type="ChEBI" id="CHEBI:15378"/>
        <dbReference type="ChEBI" id="CHEBI:58405"/>
        <dbReference type="ChEBI" id="CHEBI:60033"/>
        <dbReference type="ChEBI" id="CHEBI:78435"/>
        <dbReference type="EC" id="2.4.99.28"/>
    </reaction>
</comment>
<evidence type="ECO:0000256" key="7">
    <source>
        <dbReference type="ARBA" id="ARBA00034000"/>
    </source>
</evidence>
<dbReference type="InterPro" id="IPR001264">
    <property type="entry name" value="Glyco_trans_51"/>
</dbReference>
<feature type="region of interest" description="Disordered" evidence="9">
    <location>
        <begin position="664"/>
        <end position="746"/>
    </location>
</feature>
<comment type="catalytic activity">
    <reaction evidence="7">
        <text>Preferential cleavage: (Ac)2-L-Lys-D-Ala-|-D-Ala. Also transpeptidation of peptidyl-alanyl moieties that are N-acyl substituents of D-alanine.</text>
        <dbReference type="EC" id="3.4.16.4"/>
    </reaction>
</comment>
<organism evidence="13 14">
    <name type="scientific">Fodinibacter luteus</name>
    <dbReference type="NCBI Taxonomy" id="552064"/>
    <lineage>
        <taxon>Bacteria</taxon>
        <taxon>Bacillati</taxon>
        <taxon>Actinomycetota</taxon>
        <taxon>Actinomycetes</taxon>
        <taxon>Micrococcales</taxon>
        <taxon>Intrasporangiaceae</taxon>
        <taxon>Fodinibacter (ex Wang et al. 2009)</taxon>
    </lineage>
</organism>
<dbReference type="InterPro" id="IPR001460">
    <property type="entry name" value="PCN-bd_Tpept"/>
</dbReference>
<evidence type="ECO:0008006" key="15">
    <source>
        <dbReference type="Google" id="ProtNLM"/>
    </source>
</evidence>
<name>A0ABP8KLD7_9MICO</name>
<keyword evidence="3" id="KW-0328">Glycosyltransferase</keyword>
<dbReference type="InterPro" id="IPR036950">
    <property type="entry name" value="PBP_transglycosylase"/>
</dbReference>
<feature type="compositionally biased region" description="Low complexity" evidence="9">
    <location>
        <begin position="13"/>
        <end position="37"/>
    </location>
</feature>
<keyword evidence="1" id="KW-0121">Carboxypeptidase</keyword>
<dbReference type="PANTHER" id="PTHR32282">
    <property type="entry name" value="BINDING PROTEIN TRANSPEPTIDASE, PUTATIVE-RELATED"/>
    <property type="match status" value="1"/>
</dbReference>
<reference evidence="14" key="1">
    <citation type="journal article" date="2019" name="Int. J. Syst. Evol. Microbiol.">
        <title>The Global Catalogue of Microorganisms (GCM) 10K type strain sequencing project: providing services to taxonomists for standard genome sequencing and annotation.</title>
        <authorList>
            <consortium name="The Broad Institute Genomics Platform"/>
            <consortium name="The Broad Institute Genome Sequencing Center for Infectious Disease"/>
            <person name="Wu L."/>
            <person name="Ma J."/>
        </authorList>
    </citation>
    <scope>NUCLEOTIDE SEQUENCE [LARGE SCALE GENOMIC DNA]</scope>
    <source>
        <strain evidence="14">JCM 17809</strain>
    </source>
</reference>
<feature type="domain" description="Penicillin-binding protein transpeptidase" evidence="11">
    <location>
        <begin position="364"/>
        <end position="607"/>
    </location>
</feature>
<evidence type="ECO:0000256" key="6">
    <source>
        <dbReference type="ARBA" id="ARBA00023268"/>
    </source>
</evidence>
<keyword evidence="10" id="KW-0812">Transmembrane</keyword>
<evidence type="ECO:0000256" key="2">
    <source>
        <dbReference type="ARBA" id="ARBA00022670"/>
    </source>
</evidence>
<proteinExistence type="predicted"/>
<keyword evidence="2" id="KW-0645">Protease</keyword>
<evidence type="ECO:0000259" key="12">
    <source>
        <dbReference type="Pfam" id="PF00912"/>
    </source>
</evidence>
<keyword evidence="6" id="KW-0511">Multifunctional enzyme</keyword>
<dbReference type="SUPFAM" id="SSF53955">
    <property type="entry name" value="Lysozyme-like"/>
    <property type="match status" value="1"/>
</dbReference>
<gene>
    <name evidence="13" type="ORF">GCM10023168_27300</name>
</gene>
<feature type="compositionally biased region" description="Pro residues" evidence="9">
    <location>
        <begin position="690"/>
        <end position="703"/>
    </location>
</feature>
<evidence type="ECO:0000256" key="1">
    <source>
        <dbReference type="ARBA" id="ARBA00022645"/>
    </source>
</evidence>
<keyword evidence="10" id="KW-1133">Transmembrane helix</keyword>
<evidence type="ECO:0000256" key="3">
    <source>
        <dbReference type="ARBA" id="ARBA00022676"/>
    </source>
</evidence>
<protein>
    <recommendedName>
        <fullName evidence="15">Penicillin-insensitive transglycosylase</fullName>
    </recommendedName>
</protein>
<evidence type="ECO:0000256" key="8">
    <source>
        <dbReference type="ARBA" id="ARBA00049902"/>
    </source>
</evidence>
<keyword evidence="4" id="KW-0808">Transferase</keyword>
<feature type="region of interest" description="Disordered" evidence="9">
    <location>
        <begin position="1"/>
        <end position="37"/>
    </location>
</feature>
<dbReference type="Pfam" id="PF00912">
    <property type="entry name" value="Transgly"/>
    <property type="match status" value="1"/>
</dbReference>
<evidence type="ECO:0000256" key="9">
    <source>
        <dbReference type="SAM" id="MobiDB-lite"/>
    </source>
</evidence>
<dbReference type="InterPro" id="IPR050396">
    <property type="entry name" value="Glycosyltr_51/Transpeptidase"/>
</dbReference>
<accession>A0ABP8KLD7</accession>
<feature type="compositionally biased region" description="Low complexity" evidence="9">
    <location>
        <begin position="679"/>
        <end position="689"/>
    </location>
</feature>
<evidence type="ECO:0000313" key="14">
    <source>
        <dbReference type="Proteomes" id="UP001500945"/>
    </source>
</evidence>
<comment type="caution">
    <text evidence="13">The sequence shown here is derived from an EMBL/GenBank/DDBJ whole genome shotgun (WGS) entry which is preliminary data.</text>
</comment>
<feature type="domain" description="Glycosyl transferase family 51" evidence="12">
    <location>
        <begin position="93"/>
        <end position="269"/>
    </location>
</feature>
<dbReference type="Proteomes" id="UP001500945">
    <property type="component" value="Unassembled WGS sequence"/>
</dbReference>
<dbReference type="InterPro" id="IPR012338">
    <property type="entry name" value="Beta-lactam/transpept-like"/>
</dbReference>
<evidence type="ECO:0000256" key="10">
    <source>
        <dbReference type="SAM" id="Phobius"/>
    </source>
</evidence>
<sequence length="746" mass="80064">MSQRKPRTRAEARQAAAAEAASSRSGGRRATASASPSTGRRWLRRGLWAVLGLGILGLLGLGVAYATTDIPAPNEIATAQASIVYYADGKTEMARLSDSEGNRESVPLSTVPEHMQKAMLAAEDQDFYQNQGISPTGIARAVWVAVKGGQATQGGSTITQQYVKNYFLTSDRTIERKAREILIAVKIDQQQTKDEILENYLNTIYYGRGAYGIQTAAKAYFNKDVSKLTVAESAFLAAVIRGPSLYDPGLGEEQVANAQERSGYILDAMVEQGWLSQADRDAATFPDTFVKYKPRSQGGTTGYLVEMVKDELVTKHKISESDIDRGGLRVTSTIERPKQAAMQKAIKDERPAEDDVSVGMASVKPGDGAIVALYGGSDYAKRQQNAATQDKMQAGSTFKIFTLIAALQTGDVSLRSRYDGSSPQYFEEFASPGADSATERRGRVKNFGNESFGRIDLRRATGSSVNTVYAALNIEAGPEKSMKAAEDAGVRSPLEPNMANVLGTDYVTVMDMVSAYATIAAEGVRAEPYIVQEIGFQDEGVAPITVEPQTQQVFDKDLMSDVIDAMTYPVEGGTARYVGRNLGRPAAGKTGTSESFRSAWFDGYVPQLATAVGLYRSGEDGEELAMEDLPESGDITGGTYPTRIWTAFMEDALEGVDVEQFPEPANINKDAAPPPPPTRTQAPQPAEPTNAPPPTTSAPPATPTPSETETEKEPEPEPEPSKTNGNPNPGGPKPTGTIEPVAPEDD</sequence>
<evidence type="ECO:0000256" key="4">
    <source>
        <dbReference type="ARBA" id="ARBA00022679"/>
    </source>
</evidence>
<dbReference type="PANTHER" id="PTHR32282:SF34">
    <property type="entry name" value="PENICILLIN-BINDING PROTEIN 1A"/>
    <property type="match status" value="1"/>
</dbReference>
<evidence type="ECO:0000256" key="5">
    <source>
        <dbReference type="ARBA" id="ARBA00022801"/>
    </source>
</evidence>
<dbReference type="SUPFAM" id="SSF56601">
    <property type="entry name" value="beta-lactamase/transpeptidase-like"/>
    <property type="match status" value="1"/>
</dbReference>
<keyword evidence="10" id="KW-0472">Membrane</keyword>
<dbReference type="Gene3D" id="1.10.3810.10">
    <property type="entry name" value="Biosynthetic peptidoglycan transglycosylase-like"/>
    <property type="match status" value="1"/>
</dbReference>
<keyword evidence="14" id="KW-1185">Reference proteome</keyword>
<dbReference type="RefSeq" id="WP_345206930.1">
    <property type="nucleotide sequence ID" value="NZ_BAABGM010000016.1"/>
</dbReference>